<comment type="caution">
    <text evidence="5">The sequence shown here is derived from an EMBL/GenBank/DDBJ whole genome shotgun (WGS) entry which is preliminary data.</text>
</comment>
<dbReference type="InterPro" id="IPR012902">
    <property type="entry name" value="N_methyl_site"/>
</dbReference>
<dbReference type="Pfam" id="PF00114">
    <property type="entry name" value="Pilin"/>
    <property type="match status" value="1"/>
</dbReference>
<dbReference type="Gene3D" id="3.30.700.10">
    <property type="entry name" value="Glycoprotein, Type 4 Pilin"/>
    <property type="match status" value="1"/>
</dbReference>
<organism evidence="5 6">
    <name type="scientific">Zhongshania borealis</name>
    <dbReference type="NCBI Taxonomy" id="889488"/>
    <lineage>
        <taxon>Bacteria</taxon>
        <taxon>Pseudomonadati</taxon>
        <taxon>Pseudomonadota</taxon>
        <taxon>Gammaproteobacteria</taxon>
        <taxon>Cellvibrionales</taxon>
        <taxon>Spongiibacteraceae</taxon>
        <taxon>Zhongshania</taxon>
    </lineage>
</organism>
<dbReference type="SUPFAM" id="SSF54523">
    <property type="entry name" value="Pili subunits"/>
    <property type="match status" value="1"/>
</dbReference>
<evidence type="ECO:0000313" key="5">
    <source>
        <dbReference type="EMBL" id="GAA4105199.1"/>
    </source>
</evidence>
<dbReference type="Pfam" id="PF07963">
    <property type="entry name" value="N_methyl"/>
    <property type="match status" value="1"/>
</dbReference>
<keyword evidence="3" id="KW-0281">Fimbrium</keyword>
<protein>
    <submittedName>
        <fullName evidence="5">Pilin</fullName>
    </submittedName>
</protein>
<accession>A0ABP7X697</accession>
<gene>
    <name evidence="5" type="ORF">GCM10022414_34530</name>
</gene>
<dbReference type="InterPro" id="IPR001082">
    <property type="entry name" value="Pilin"/>
</dbReference>
<evidence type="ECO:0000256" key="2">
    <source>
        <dbReference type="ARBA" id="ARBA00022481"/>
    </source>
</evidence>
<feature type="transmembrane region" description="Helical" evidence="4">
    <location>
        <begin position="7"/>
        <end position="31"/>
    </location>
</feature>
<keyword evidence="4" id="KW-0812">Transmembrane</keyword>
<comment type="similarity">
    <text evidence="1 3">Belongs to the N-Me-Phe pilin family.</text>
</comment>
<keyword evidence="4" id="KW-0472">Membrane</keyword>
<evidence type="ECO:0000256" key="3">
    <source>
        <dbReference type="RuleBase" id="RU000389"/>
    </source>
</evidence>
<dbReference type="PANTHER" id="PTHR30093:SF34">
    <property type="entry name" value="PREPILIN PEPTIDASE-DEPENDENT PROTEIN D"/>
    <property type="match status" value="1"/>
</dbReference>
<keyword evidence="4" id="KW-1133">Transmembrane helix</keyword>
<reference evidence="6" key="1">
    <citation type="journal article" date="2019" name="Int. J. Syst. Evol. Microbiol.">
        <title>The Global Catalogue of Microorganisms (GCM) 10K type strain sequencing project: providing services to taxonomists for standard genome sequencing and annotation.</title>
        <authorList>
            <consortium name="The Broad Institute Genomics Platform"/>
            <consortium name="The Broad Institute Genome Sequencing Center for Infectious Disease"/>
            <person name="Wu L."/>
            <person name="Ma J."/>
        </authorList>
    </citation>
    <scope>NUCLEOTIDE SEQUENCE [LARGE SCALE GENOMIC DNA]</scope>
    <source>
        <strain evidence="6">JCM 17304</strain>
    </source>
</reference>
<dbReference type="Proteomes" id="UP001500392">
    <property type="component" value="Unassembled WGS sequence"/>
</dbReference>
<dbReference type="PROSITE" id="PS00409">
    <property type="entry name" value="PROKAR_NTER_METHYL"/>
    <property type="match status" value="1"/>
</dbReference>
<evidence type="ECO:0000313" key="6">
    <source>
        <dbReference type="Proteomes" id="UP001500392"/>
    </source>
</evidence>
<sequence length="136" mass="14112">MKTTQQGFTLIELMIVVAIIGILAAVALPAYQDYTNKAKASEVVLAASGMRTCVTELVQSNGFVNLDSCADSFKPTKYATALSVGATTGIISATGSIVGASDIVVTLSPSGESTNNIPEWVCSSDNDKWMPGSCRG</sequence>
<dbReference type="RefSeq" id="WP_344938474.1">
    <property type="nucleotide sequence ID" value="NZ_BAABDM010000011.1"/>
</dbReference>
<dbReference type="InterPro" id="IPR045584">
    <property type="entry name" value="Pilin-like"/>
</dbReference>
<keyword evidence="6" id="KW-1185">Reference proteome</keyword>
<evidence type="ECO:0000256" key="1">
    <source>
        <dbReference type="ARBA" id="ARBA00005233"/>
    </source>
</evidence>
<keyword evidence="2" id="KW-0488">Methylation</keyword>
<dbReference type="NCBIfam" id="TIGR02532">
    <property type="entry name" value="IV_pilin_GFxxxE"/>
    <property type="match status" value="1"/>
</dbReference>
<dbReference type="PANTHER" id="PTHR30093">
    <property type="entry name" value="GENERAL SECRETION PATHWAY PROTEIN G"/>
    <property type="match status" value="1"/>
</dbReference>
<dbReference type="EMBL" id="BAABDM010000011">
    <property type="protein sequence ID" value="GAA4105199.1"/>
    <property type="molecule type" value="Genomic_DNA"/>
</dbReference>
<proteinExistence type="inferred from homology"/>
<evidence type="ECO:0000256" key="4">
    <source>
        <dbReference type="SAM" id="Phobius"/>
    </source>
</evidence>
<name>A0ABP7X697_9GAMM</name>